<dbReference type="Pfam" id="PF00425">
    <property type="entry name" value="Chorismate_bind"/>
    <property type="match status" value="1"/>
</dbReference>
<dbReference type="InterPro" id="IPR005802">
    <property type="entry name" value="ADC_synth_comp_1"/>
</dbReference>
<dbReference type="GO" id="GO:0005737">
    <property type="term" value="C:cytoplasm"/>
    <property type="evidence" value="ECO:0007669"/>
    <property type="project" value="TreeGrafter"/>
</dbReference>
<evidence type="ECO:0000259" key="1">
    <source>
        <dbReference type="Pfam" id="PF00425"/>
    </source>
</evidence>
<evidence type="ECO:0000313" key="2">
    <source>
        <dbReference type="EMBL" id="QKJ25171.1"/>
    </source>
</evidence>
<dbReference type="EC" id="2.6.1.85" evidence="2"/>
<proteinExistence type="predicted"/>
<accession>A0A7D4TIW4</accession>
<sequence>MPLHHESLHSWTSVADTFSIFFAHHPNSFWLDREHHPTARFSIIGVGTISDSPDFSFSGEEADLPFPFRPHLVGVVHYSTEPGQIQGFDLLEVDRAFVFDHDRRRLHFVGRFDTRKEFEAWHHAALLRLALIGGDSAAHQLNRPAATSAKLVCLDQVAGYKQKIEASKDAIARGEVYQICLTTALEGDYQGDELSFFLRLRRQNPAPYAAFIRVGGRTFVSISPERFITVTGSAVTSSPIKGTRPRGNSSEADEILRSELSLSQKEQAENLMIVDLVRNDLSKVCKPESVAVSGLMQVQSYSTVHQLVSDVRAELRDGLDGTAALRALLPGGSMTGAPKRRAMQLLAELESRDRGPYSGGIGWIGYGGEMDLGMVIRTAIFENGKVRIDIGGGITSDSEPEAEHQEIQVKARALVAALSASVDW</sequence>
<dbReference type="InterPro" id="IPR019999">
    <property type="entry name" value="Anth_synth_I-like"/>
</dbReference>
<dbReference type="GO" id="GO:0008153">
    <property type="term" value="P:4-aminobenzoate biosynthetic process"/>
    <property type="evidence" value="ECO:0007669"/>
    <property type="project" value="TreeGrafter"/>
</dbReference>
<dbReference type="KEGG" id="aqg:HRU87_02985"/>
<dbReference type="InterPro" id="IPR005801">
    <property type="entry name" value="ADC_synthase"/>
</dbReference>
<gene>
    <name evidence="2" type="primary">pabB</name>
    <name evidence="2" type="ORF">HRU87_02985</name>
</gene>
<dbReference type="PANTHER" id="PTHR11236">
    <property type="entry name" value="AMINOBENZOATE/ANTHRANILATE SYNTHASE"/>
    <property type="match status" value="1"/>
</dbReference>
<evidence type="ECO:0000313" key="3">
    <source>
        <dbReference type="Proteomes" id="UP000501003"/>
    </source>
</evidence>
<dbReference type="GO" id="GO:0000162">
    <property type="term" value="P:L-tryptophan biosynthetic process"/>
    <property type="evidence" value="ECO:0007669"/>
    <property type="project" value="TreeGrafter"/>
</dbReference>
<dbReference type="GO" id="GO:0046820">
    <property type="term" value="F:4-amino-4-deoxychorismate synthase activity"/>
    <property type="evidence" value="ECO:0007669"/>
    <property type="project" value="UniProtKB-EC"/>
</dbReference>
<feature type="domain" description="Chorismate-utilising enzyme C-terminal" evidence="1">
    <location>
        <begin position="159"/>
        <end position="410"/>
    </location>
</feature>
<protein>
    <submittedName>
        <fullName evidence="2">Aminodeoxychorismate synthase component I</fullName>
        <ecNumber evidence="2">2.6.1.85</ecNumber>
    </submittedName>
</protein>
<dbReference type="PANTHER" id="PTHR11236:SF18">
    <property type="entry name" value="AMINODEOXYCHORISMATE SYNTHASE"/>
    <property type="match status" value="1"/>
</dbReference>
<dbReference type="SUPFAM" id="SSF56322">
    <property type="entry name" value="ADC synthase"/>
    <property type="match status" value="1"/>
</dbReference>
<keyword evidence="2" id="KW-0808">Transferase</keyword>
<keyword evidence="2" id="KW-0032">Aminotransferase</keyword>
<dbReference type="PRINTS" id="PR00095">
    <property type="entry name" value="ANTSNTHASEI"/>
</dbReference>
<dbReference type="RefSeq" id="WP_173493468.1">
    <property type="nucleotide sequence ID" value="NZ_CP054056.1"/>
</dbReference>
<keyword evidence="3" id="KW-1185">Reference proteome</keyword>
<reference evidence="2 3" key="1">
    <citation type="submission" date="2020-05" db="EMBL/GenBank/DDBJ databases">
        <title>Aquirufa sp. strain 15G-AUS-rot a new Aquirufa species.</title>
        <authorList>
            <person name="Pitt A."/>
            <person name="Hahn M.W."/>
        </authorList>
    </citation>
    <scope>NUCLEOTIDE SEQUENCE [LARGE SCALE GENOMIC DNA]</scope>
    <source>
        <strain evidence="2 3">15G-AUS-rot</strain>
    </source>
</reference>
<dbReference type="NCBIfam" id="TIGR00553">
    <property type="entry name" value="pabB"/>
    <property type="match status" value="1"/>
</dbReference>
<organism evidence="2 3">
    <name type="scientific">Aquiluna borgnonia</name>
    <dbReference type="NCBI Taxonomy" id="2499157"/>
    <lineage>
        <taxon>Bacteria</taxon>
        <taxon>Bacillati</taxon>
        <taxon>Actinomycetota</taxon>
        <taxon>Actinomycetes</taxon>
        <taxon>Micrococcales</taxon>
        <taxon>Microbacteriaceae</taxon>
        <taxon>Luna cluster</taxon>
        <taxon>Luna-1 subcluster</taxon>
        <taxon>Aquiluna</taxon>
    </lineage>
</organism>
<dbReference type="GO" id="GO:0009396">
    <property type="term" value="P:folic acid-containing compound biosynthetic process"/>
    <property type="evidence" value="ECO:0007669"/>
    <property type="project" value="InterPro"/>
</dbReference>
<dbReference type="AlphaFoldDB" id="A0A7D4TIW4"/>
<name>A0A7D4TIW4_9MICO</name>
<dbReference type="InterPro" id="IPR015890">
    <property type="entry name" value="Chorismate_C"/>
</dbReference>
<dbReference type="Proteomes" id="UP000501003">
    <property type="component" value="Chromosome"/>
</dbReference>
<dbReference type="EMBL" id="CP054056">
    <property type="protein sequence ID" value="QKJ25171.1"/>
    <property type="molecule type" value="Genomic_DNA"/>
</dbReference>
<dbReference type="Gene3D" id="3.60.120.10">
    <property type="entry name" value="Anthranilate synthase"/>
    <property type="match status" value="1"/>
</dbReference>